<evidence type="ECO:0000313" key="3">
    <source>
        <dbReference type="Proteomes" id="UP000215914"/>
    </source>
</evidence>
<evidence type="ECO:0000256" key="1">
    <source>
        <dbReference type="SAM" id="SignalP"/>
    </source>
</evidence>
<dbReference type="AlphaFoldDB" id="A0A251UV99"/>
<proteinExistence type="predicted"/>
<sequence length="55" mass="6489">MRTLLVTLLVHLLIIQLTITIHLQIQNIKSCNSFNFFSRVLSTARKFHLFWTAFV</sequence>
<reference evidence="3" key="1">
    <citation type="journal article" date="2017" name="Nature">
        <title>The sunflower genome provides insights into oil metabolism, flowering and Asterid evolution.</title>
        <authorList>
            <person name="Badouin H."/>
            <person name="Gouzy J."/>
            <person name="Grassa C.J."/>
            <person name="Murat F."/>
            <person name="Staton S.E."/>
            <person name="Cottret L."/>
            <person name="Lelandais-Briere C."/>
            <person name="Owens G.L."/>
            <person name="Carrere S."/>
            <person name="Mayjonade B."/>
            <person name="Legrand L."/>
            <person name="Gill N."/>
            <person name="Kane N.C."/>
            <person name="Bowers J.E."/>
            <person name="Hubner S."/>
            <person name="Bellec A."/>
            <person name="Berard A."/>
            <person name="Berges H."/>
            <person name="Blanchet N."/>
            <person name="Boniface M.C."/>
            <person name="Brunel D."/>
            <person name="Catrice O."/>
            <person name="Chaidir N."/>
            <person name="Claudel C."/>
            <person name="Donnadieu C."/>
            <person name="Faraut T."/>
            <person name="Fievet G."/>
            <person name="Helmstetter N."/>
            <person name="King M."/>
            <person name="Knapp S.J."/>
            <person name="Lai Z."/>
            <person name="Le Paslier M.C."/>
            <person name="Lippi Y."/>
            <person name="Lorenzon L."/>
            <person name="Mandel J.R."/>
            <person name="Marage G."/>
            <person name="Marchand G."/>
            <person name="Marquand E."/>
            <person name="Bret-Mestries E."/>
            <person name="Morien E."/>
            <person name="Nambeesan S."/>
            <person name="Nguyen T."/>
            <person name="Pegot-Espagnet P."/>
            <person name="Pouilly N."/>
            <person name="Raftis F."/>
            <person name="Sallet E."/>
            <person name="Schiex T."/>
            <person name="Thomas J."/>
            <person name="Vandecasteele C."/>
            <person name="Vares D."/>
            <person name="Vear F."/>
            <person name="Vautrin S."/>
            <person name="Crespi M."/>
            <person name="Mangin B."/>
            <person name="Burke J.M."/>
            <person name="Salse J."/>
            <person name="Munos S."/>
            <person name="Vincourt P."/>
            <person name="Rieseberg L.H."/>
            <person name="Langlade N.B."/>
        </authorList>
    </citation>
    <scope>NUCLEOTIDE SEQUENCE [LARGE SCALE GENOMIC DNA]</scope>
    <source>
        <strain evidence="3">cv. SF193</strain>
    </source>
</reference>
<feature type="signal peptide" evidence="1">
    <location>
        <begin position="1"/>
        <end position="20"/>
    </location>
</feature>
<accession>A0A251UV99</accession>
<evidence type="ECO:0000313" key="2">
    <source>
        <dbReference type="EMBL" id="OTG27285.1"/>
    </source>
</evidence>
<dbReference type="InParanoid" id="A0A251UV99"/>
<name>A0A251UV99_HELAN</name>
<protein>
    <submittedName>
        <fullName evidence="2">Uncharacterized protein</fullName>
    </submittedName>
</protein>
<dbReference type="Proteomes" id="UP000215914">
    <property type="component" value="Chromosome 4"/>
</dbReference>
<keyword evidence="3" id="KW-1185">Reference proteome</keyword>
<keyword evidence="1" id="KW-0732">Signal</keyword>
<feature type="chain" id="PRO_5012761434" evidence="1">
    <location>
        <begin position="21"/>
        <end position="55"/>
    </location>
</feature>
<gene>
    <name evidence="2" type="ORF">HannXRQ_Chr04g0098401</name>
</gene>
<organism evidence="2 3">
    <name type="scientific">Helianthus annuus</name>
    <name type="common">Common sunflower</name>
    <dbReference type="NCBI Taxonomy" id="4232"/>
    <lineage>
        <taxon>Eukaryota</taxon>
        <taxon>Viridiplantae</taxon>
        <taxon>Streptophyta</taxon>
        <taxon>Embryophyta</taxon>
        <taxon>Tracheophyta</taxon>
        <taxon>Spermatophyta</taxon>
        <taxon>Magnoliopsida</taxon>
        <taxon>eudicotyledons</taxon>
        <taxon>Gunneridae</taxon>
        <taxon>Pentapetalae</taxon>
        <taxon>asterids</taxon>
        <taxon>campanulids</taxon>
        <taxon>Asterales</taxon>
        <taxon>Asteraceae</taxon>
        <taxon>Asteroideae</taxon>
        <taxon>Heliantheae alliance</taxon>
        <taxon>Heliantheae</taxon>
        <taxon>Helianthus</taxon>
    </lineage>
</organism>
<dbReference type="EMBL" id="CM007893">
    <property type="protein sequence ID" value="OTG27285.1"/>
    <property type="molecule type" value="Genomic_DNA"/>
</dbReference>